<gene>
    <name evidence="2" type="ORF">BO82DRAFT_380341</name>
</gene>
<dbReference type="Proteomes" id="UP000248340">
    <property type="component" value="Unassembled WGS sequence"/>
</dbReference>
<dbReference type="VEuPathDB" id="FungiDB:BO82DRAFT_380341"/>
<dbReference type="PANTHER" id="PTHR13622">
    <property type="entry name" value="THIAMIN PYROPHOSPHOKINASE"/>
    <property type="match status" value="1"/>
</dbReference>
<dbReference type="InterPro" id="IPR000086">
    <property type="entry name" value="NUDIX_hydrolase_dom"/>
</dbReference>
<accession>A0A319CLU7</accession>
<dbReference type="FunFam" id="3.90.79.10:FF:000019">
    <property type="entry name" value="Thiamin pyrophosphokinase, putative"/>
    <property type="match status" value="1"/>
</dbReference>
<evidence type="ECO:0000259" key="1">
    <source>
        <dbReference type="PROSITE" id="PS51462"/>
    </source>
</evidence>
<dbReference type="EMBL" id="KZ821677">
    <property type="protein sequence ID" value="PYH86164.1"/>
    <property type="molecule type" value="Genomic_DNA"/>
</dbReference>
<dbReference type="PROSITE" id="PS51462">
    <property type="entry name" value="NUDIX"/>
    <property type="match status" value="1"/>
</dbReference>
<keyword evidence="3" id="KW-1185">Reference proteome</keyword>
<proteinExistence type="predicted"/>
<dbReference type="InterPro" id="IPR015797">
    <property type="entry name" value="NUDIX_hydrolase-like_dom_sf"/>
</dbReference>
<dbReference type="OrthoDB" id="10261522at2759"/>
<reference evidence="2 3" key="1">
    <citation type="submission" date="2016-12" db="EMBL/GenBank/DDBJ databases">
        <title>The genomes of Aspergillus section Nigri reveals drivers in fungal speciation.</title>
        <authorList>
            <consortium name="DOE Joint Genome Institute"/>
            <person name="Vesth T.C."/>
            <person name="Nybo J."/>
            <person name="Theobald S."/>
            <person name="Brandl J."/>
            <person name="Frisvad J.C."/>
            <person name="Nielsen K.F."/>
            <person name="Lyhne E.K."/>
            <person name="Kogle M.E."/>
            <person name="Kuo A."/>
            <person name="Riley R."/>
            <person name="Clum A."/>
            <person name="Nolan M."/>
            <person name="Lipzen A."/>
            <person name="Salamov A."/>
            <person name="Henrissat B."/>
            <person name="Wiebenga A."/>
            <person name="De Vries R.P."/>
            <person name="Grigoriev I.V."/>
            <person name="Mortensen U.H."/>
            <person name="Andersen M.R."/>
            <person name="Baker S.E."/>
        </authorList>
    </citation>
    <scope>NUCLEOTIDE SEQUENCE [LARGE SCALE GENOMIC DNA]</scope>
    <source>
        <strain evidence="2 3">CBS 121591</strain>
    </source>
</reference>
<dbReference type="RefSeq" id="XP_025496364.1">
    <property type="nucleotide sequence ID" value="XM_025637750.1"/>
</dbReference>
<evidence type="ECO:0000313" key="2">
    <source>
        <dbReference type="EMBL" id="PYH86164.1"/>
    </source>
</evidence>
<dbReference type="CDD" id="cd03676">
    <property type="entry name" value="NUDIX_Tnr3_like"/>
    <property type="match status" value="1"/>
</dbReference>
<dbReference type="SUPFAM" id="SSF55811">
    <property type="entry name" value="Nudix"/>
    <property type="match status" value="1"/>
</dbReference>
<keyword evidence="2" id="KW-0378">Hydrolase</keyword>
<dbReference type="InterPro" id="IPR031804">
    <property type="entry name" value="DUF4743"/>
</dbReference>
<evidence type="ECO:0000313" key="3">
    <source>
        <dbReference type="Proteomes" id="UP000248340"/>
    </source>
</evidence>
<dbReference type="GeneID" id="37140492"/>
<name>A0A319CLU7_9EURO</name>
<dbReference type="GO" id="GO:0044715">
    <property type="term" value="F:8-oxo-dGDP phosphatase activity"/>
    <property type="evidence" value="ECO:0007669"/>
    <property type="project" value="TreeGrafter"/>
</dbReference>
<feature type="domain" description="Nudix hydrolase" evidence="1">
    <location>
        <begin position="139"/>
        <end position="299"/>
    </location>
</feature>
<dbReference type="Pfam" id="PF15916">
    <property type="entry name" value="DUF4743"/>
    <property type="match status" value="1"/>
</dbReference>
<sequence>MAKSPYDIVAHLDNFPYSDAKPTLHADLFDRYHALRVEGIDADLGYIPTTLVRRIPWPDKDWVVVDRPRAVVLMTPPETPASRSVRTQMMEAVVHRMLEAGCTEIRDGWRDERFPVYGPDGDVVFEIERSASAYFGVVTSGVQMLGYVVDDDGVENARIRLWIAKRSMRKQTYPGMLDCTAAGALAVGQTPRSTVMLEAAEEASIPSAVLKKGLRRSGCISYFHVKGLGSQLGGDGSMALLLPEVEYLYELQLDPGTVPRPWDGEVENFRLWDADQVLDALRRGLFKPNSAVAVIDFLLRHGLISQEIEPRYVEMVTRLHRRLPLPWRQNWDDEDMFWMGL</sequence>
<dbReference type="STRING" id="1448315.A0A319CLU7"/>
<dbReference type="Gene3D" id="3.90.79.10">
    <property type="entry name" value="Nucleoside Triphosphate Pyrophosphohydrolase"/>
    <property type="match status" value="1"/>
</dbReference>
<dbReference type="PANTHER" id="PTHR13622:SF13">
    <property type="entry name" value="NUDIX HYDROLASE DOMAIN-CONTAINING PROTEIN"/>
    <property type="match status" value="1"/>
</dbReference>
<organism evidence="2 3">
    <name type="scientific">Aspergillus uvarum CBS 121591</name>
    <dbReference type="NCBI Taxonomy" id="1448315"/>
    <lineage>
        <taxon>Eukaryota</taxon>
        <taxon>Fungi</taxon>
        <taxon>Dikarya</taxon>
        <taxon>Ascomycota</taxon>
        <taxon>Pezizomycotina</taxon>
        <taxon>Eurotiomycetes</taxon>
        <taxon>Eurotiomycetidae</taxon>
        <taxon>Eurotiales</taxon>
        <taxon>Aspergillaceae</taxon>
        <taxon>Aspergillus</taxon>
        <taxon>Aspergillus subgen. Circumdati</taxon>
    </lineage>
</organism>
<protein>
    <submittedName>
        <fullName evidence="2">Putative NUDIX family hydrolase</fullName>
    </submittedName>
</protein>
<dbReference type="AlphaFoldDB" id="A0A319CLU7"/>